<keyword evidence="4" id="KW-0288">FMN</keyword>
<dbReference type="InterPro" id="IPR035965">
    <property type="entry name" value="PAS-like_dom_sf"/>
</dbReference>
<accession>A0AAP0AVF4</accession>
<evidence type="ECO:0000256" key="4">
    <source>
        <dbReference type="ARBA" id="ARBA00022643"/>
    </source>
</evidence>
<reference evidence="9 10" key="1">
    <citation type="journal article" date="2022" name="Nat. Plants">
        <title>Genomes of leafy and leafless Platanthera orchids illuminate the evolution of mycoheterotrophy.</title>
        <authorList>
            <person name="Li M.H."/>
            <person name="Liu K.W."/>
            <person name="Li Z."/>
            <person name="Lu H.C."/>
            <person name="Ye Q.L."/>
            <person name="Zhang D."/>
            <person name="Wang J.Y."/>
            <person name="Li Y.F."/>
            <person name="Zhong Z.M."/>
            <person name="Liu X."/>
            <person name="Yu X."/>
            <person name="Liu D.K."/>
            <person name="Tu X.D."/>
            <person name="Liu B."/>
            <person name="Hao Y."/>
            <person name="Liao X.Y."/>
            <person name="Jiang Y.T."/>
            <person name="Sun W.H."/>
            <person name="Chen J."/>
            <person name="Chen Y.Q."/>
            <person name="Ai Y."/>
            <person name="Zhai J.W."/>
            <person name="Wu S.S."/>
            <person name="Zhou Z."/>
            <person name="Hsiao Y.Y."/>
            <person name="Wu W.L."/>
            <person name="Chen Y.Y."/>
            <person name="Lin Y.F."/>
            <person name="Hsu J.L."/>
            <person name="Li C.Y."/>
            <person name="Wang Z.W."/>
            <person name="Zhao X."/>
            <person name="Zhong W.Y."/>
            <person name="Ma X.K."/>
            <person name="Ma L."/>
            <person name="Huang J."/>
            <person name="Chen G.Z."/>
            <person name="Huang M.Z."/>
            <person name="Huang L."/>
            <person name="Peng D.H."/>
            <person name="Luo Y.B."/>
            <person name="Zou S.Q."/>
            <person name="Chen S.P."/>
            <person name="Lan S."/>
            <person name="Tsai W.C."/>
            <person name="Van de Peer Y."/>
            <person name="Liu Z.J."/>
        </authorList>
    </citation>
    <scope>NUCLEOTIDE SEQUENCE [LARGE SCALE GENOMIC DNA]</scope>
    <source>
        <strain evidence="9">Lor287</strain>
    </source>
</reference>
<dbReference type="Gene3D" id="3.30.450.20">
    <property type="entry name" value="PAS domain"/>
    <property type="match status" value="1"/>
</dbReference>
<evidence type="ECO:0000259" key="8">
    <source>
        <dbReference type="PROSITE" id="PS50112"/>
    </source>
</evidence>
<evidence type="ECO:0000256" key="6">
    <source>
        <dbReference type="ARBA" id="ARBA00023170"/>
    </source>
</evidence>
<dbReference type="PANTHER" id="PTHR47429">
    <property type="entry name" value="PROTEIN TWIN LOV 1"/>
    <property type="match status" value="1"/>
</dbReference>
<feature type="compositionally biased region" description="Acidic residues" evidence="7">
    <location>
        <begin position="1"/>
        <end position="20"/>
    </location>
</feature>
<evidence type="ECO:0000256" key="7">
    <source>
        <dbReference type="SAM" id="MobiDB-lite"/>
    </source>
</evidence>
<sequence>MEWDSDLEDPSGGEDEEEDVGATFLLNGGGSFSSAIKSALGSAPSSYGLVVTDALEPDHPIIYVNEGFEKATGFHAEEVLGRNWTQERGVRKYVDSLGTQVHDGT</sequence>
<comment type="caution">
    <text evidence="9">The sequence shown here is derived from an EMBL/GenBank/DDBJ whole genome shotgun (WGS) entry which is preliminary data.</text>
</comment>
<dbReference type="Pfam" id="PF13426">
    <property type="entry name" value="PAS_9"/>
    <property type="match status" value="1"/>
</dbReference>
<evidence type="ECO:0000313" key="10">
    <source>
        <dbReference type="Proteomes" id="UP001418222"/>
    </source>
</evidence>
<dbReference type="EMBL" id="JBBWWQ010000020">
    <property type="protein sequence ID" value="KAK8916452.1"/>
    <property type="molecule type" value="Genomic_DNA"/>
</dbReference>
<dbReference type="CDD" id="cd00130">
    <property type="entry name" value="PAS"/>
    <property type="match status" value="1"/>
</dbReference>
<name>A0AAP0AVF4_9ASPA</name>
<evidence type="ECO:0000256" key="5">
    <source>
        <dbReference type="ARBA" id="ARBA00022991"/>
    </source>
</evidence>
<keyword evidence="10" id="KW-1185">Reference proteome</keyword>
<evidence type="ECO:0000256" key="3">
    <source>
        <dbReference type="ARBA" id="ARBA00022630"/>
    </source>
</evidence>
<dbReference type="PROSITE" id="PS50112">
    <property type="entry name" value="PAS"/>
    <property type="match status" value="1"/>
</dbReference>
<proteinExistence type="predicted"/>
<dbReference type="InterPro" id="IPR000014">
    <property type="entry name" value="PAS"/>
</dbReference>
<feature type="region of interest" description="Disordered" evidence="7">
    <location>
        <begin position="1"/>
        <end position="21"/>
    </location>
</feature>
<feature type="domain" description="PAS" evidence="8">
    <location>
        <begin position="61"/>
        <end position="83"/>
    </location>
</feature>
<evidence type="ECO:0000256" key="1">
    <source>
        <dbReference type="ARBA" id="ARBA00022543"/>
    </source>
</evidence>
<evidence type="ECO:0000256" key="2">
    <source>
        <dbReference type="ARBA" id="ARBA00022606"/>
    </source>
</evidence>
<keyword evidence="6" id="KW-0675">Receptor</keyword>
<evidence type="ECO:0000313" key="9">
    <source>
        <dbReference type="EMBL" id="KAK8916452.1"/>
    </source>
</evidence>
<keyword evidence="1" id="KW-0600">Photoreceptor protein</keyword>
<dbReference type="PANTHER" id="PTHR47429:SF2">
    <property type="entry name" value="PROTEIN TWIN LOV 1"/>
    <property type="match status" value="1"/>
</dbReference>
<organism evidence="9 10">
    <name type="scientific">Platanthera zijinensis</name>
    <dbReference type="NCBI Taxonomy" id="2320716"/>
    <lineage>
        <taxon>Eukaryota</taxon>
        <taxon>Viridiplantae</taxon>
        <taxon>Streptophyta</taxon>
        <taxon>Embryophyta</taxon>
        <taxon>Tracheophyta</taxon>
        <taxon>Spermatophyta</taxon>
        <taxon>Magnoliopsida</taxon>
        <taxon>Liliopsida</taxon>
        <taxon>Asparagales</taxon>
        <taxon>Orchidaceae</taxon>
        <taxon>Orchidoideae</taxon>
        <taxon>Orchideae</taxon>
        <taxon>Orchidinae</taxon>
        <taxon>Platanthera</taxon>
    </lineage>
</organism>
<dbReference type="GO" id="GO:0009881">
    <property type="term" value="F:photoreceptor activity"/>
    <property type="evidence" value="ECO:0007669"/>
    <property type="project" value="UniProtKB-KW"/>
</dbReference>
<keyword evidence="2" id="KW-0716">Sensory transduction</keyword>
<gene>
    <name evidence="9" type="primary">ADO2</name>
    <name evidence="9" type="ORF">KSP39_PZI022373</name>
</gene>
<protein>
    <submittedName>
        <fullName evidence="9">Adagio protein 2</fullName>
    </submittedName>
</protein>
<dbReference type="GO" id="GO:0005634">
    <property type="term" value="C:nucleus"/>
    <property type="evidence" value="ECO:0007669"/>
    <property type="project" value="TreeGrafter"/>
</dbReference>
<keyword evidence="5" id="KW-0157">Chromophore</keyword>
<keyword evidence="3" id="KW-0285">Flavoprotein</keyword>
<dbReference type="SUPFAM" id="SSF55785">
    <property type="entry name" value="PYP-like sensor domain (PAS domain)"/>
    <property type="match status" value="1"/>
</dbReference>
<dbReference type="AlphaFoldDB" id="A0AAP0AVF4"/>
<dbReference type="Proteomes" id="UP001418222">
    <property type="component" value="Unassembled WGS sequence"/>
</dbReference>